<accession>A0A517QRY2</accession>
<dbReference type="AlphaFoldDB" id="A0A517QRY2"/>
<protein>
    <submittedName>
        <fullName evidence="1">Uncharacterized protein</fullName>
    </submittedName>
</protein>
<evidence type="ECO:0000313" key="1">
    <source>
        <dbReference type="EMBL" id="QDT34393.1"/>
    </source>
</evidence>
<dbReference type="Proteomes" id="UP000315724">
    <property type="component" value="Chromosome"/>
</dbReference>
<dbReference type="OrthoDB" id="257240at2"/>
<organism evidence="1 2">
    <name type="scientific">Thalassoglobus polymorphus</name>
    <dbReference type="NCBI Taxonomy" id="2527994"/>
    <lineage>
        <taxon>Bacteria</taxon>
        <taxon>Pseudomonadati</taxon>
        <taxon>Planctomycetota</taxon>
        <taxon>Planctomycetia</taxon>
        <taxon>Planctomycetales</taxon>
        <taxon>Planctomycetaceae</taxon>
        <taxon>Thalassoglobus</taxon>
    </lineage>
</organism>
<gene>
    <name evidence="1" type="ORF">Mal48_36530</name>
</gene>
<keyword evidence="2" id="KW-1185">Reference proteome</keyword>
<dbReference type="RefSeq" id="WP_145202265.1">
    <property type="nucleotide sequence ID" value="NZ_CP036267.1"/>
</dbReference>
<proteinExistence type="predicted"/>
<dbReference type="EMBL" id="CP036267">
    <property type="protein sequence ID" value="QDT34393.1"/>
    <property type="molecule type" value="Genomic_DNA"/>
</dbReference>
<sequence>MFSTKTICTVCVVSLMSLCCGDLSEASGPYHVVKHGKHIKHGGASYYAPAPYGGAYSNYGYGYGSFQYSQQYSKQYSPRVAAPAVNMSQPAPPPGTIGQTFILPSRPVPVEKHPRVGMIDVRIADAKEVVVHDMNPMRTEATIDGFRDAKDPNIWHFETKPLYPGLEHIYRIQAKVKDPDGKEKKVERYVRLIMGRVVEIKIES</sequence>
<name>A0A517QRY2_9PLAN</name>
<evidence type="ECO:0000313" key="2">
    <source>
        <dbReference type="Proteomes" id="UP000315724"/>
    </source>
</evidence>
<reference evidence="1 2" key="1">
    <citation type="submission" date="2019-02" db="EMBL/GenBank/DDBJ databases">
        <title>Deep-cultivation of Planctomycetes and their phenomic and genomic characterization uncovers novel biology.</title>
        <authorList>
            <person name="Wiegand S."/>
            <person name="Jogler M."/>
            <person name="Boedeker C."/>
            <person name="Pinto D."/>
            <person name="Vollmers J."/>
            <person name="Rivas-Marin E."/>
            <person name="Kohn T."/>
            <person name="Peeters S.H."/>
            <person name="Heuer A."/>
            <person name="Rast P."/>
            <person name="Oberbeckmann S."/>
            <person name="Bunk B."/>
            <person name="Jeske O."/>
            <person name="Meyerdierks A."/>
            <person name="Storesund J.E."/>
            <person name="Kallscheuer N."/>
            <person name="Luecker S."/>
            <person name="Lage O.M."/>
            <person name="Pohl T."/>
            <person name="Merkel B.J."/>
            <person name="Hornburger P."/>
            <person name="Mueller R.-W."/>
            <person name="Bruemmer F."/>
            <person name="Labrenz M."/>
            <person name="Spormann A.M."/>
            <person name="Op den Camp H."/>
            <person name="Overmann J."/>
            <person name="Amann R."/>
            <person name="Jetten M.S.M."/>
            <person name="Mascher T."/>
            <person name="Medema M.H."/>
            <person name="Devos D.P."/>
            <person name="Kaster A.-K."/>
            <person name="Ovreas L."/>
            <person name="Rohde M."/>
            <person name="Galperin M.Y."/>
            <person name="Jogler C."/>
        </authorList>
    </citation>
    <scope>NUCLEOTIDE SEQUENCE [LARGE SCALE GENOMIC DNA]</scope>
    <source>
        <strain evidence="1 2">Mal48</strain>
    </source>
</reference>
<dbReference type="KEGG" id="tpol:Mal48_36530"/>